<dbReference type="AlphaFoldDB" id="A0A0W8E8S0"/>
<dbReference type="PROSITE" id="PS00444">
    <property type="entry name" value="POLYPRENYL_SYNTHASE_2"/>
    <property type="match status" value="1"/>
</dbReference>
<dbReference type="Gene3D" id="1.10.600.10">
    <property type="entry name" value="Farnesyl Diphosphate Synthase"/>
    <property type="match status" value="1"/>
</dbReference>
<dbReference type="GO" id="GO:0004161">
    <property type="term" value="F:dimethylallyltranstransferase activity"/>
    <property type="evidence" value="ECO:0007669"/>
    <property type="project" value="UniProtKB-EC"/>
</dbReference>
<dbReference type="SUPFAM" id="SSF48576">
    <property type="entry name" value="Terpenoid synthases"/>
    <property type="match status" value="1"/>
</dbReference>
<gene>
    <name evidence="7" type="ORF">ASZ90_017499</name>
</gene>
<keyword evidence="3 7" id="KW-0808">Transferase</keyword>
<dbReference type="GO" id="GO:0004311">
    <property type="term" value="F:geranylgeranyl diphosphate synthase activity"/>
    <property type="evidence" value="ECO:0007669"/>
    <property type="project" value="UniProtKB-EC"/>
</dbReference>
<evidence type="ECO:0000256" key="3">
    <source>
        <dbReference type="ARBA" id="ARBA00022679"/>
    </source>
</evidence>
<evidence type="ECO:0000256" key="2">
    <source>
        <dbReference type="ARBA" id="ARBA00006706"/>
    </source>
</evidence>
<keyword evidence="5" id="KW-0460">Magnesium</keyword>
<dbReference type="EC" id="2.5.1.10" evidence="7"/>
<dbReference type="GO" id="GO:0004337">
    <property type="term" value="F:(2E,6E)-farnesyl diphosphate synthase activity"/>
    <property type="evidence" value="ECO:0007669"/>
    <property type="project" value="UniProtKB-EC"/>
</dbReference>
<dbReference type="CDD" id="cd00685">
    <property type="entry name" value="Trans_IPPS_HT"/>
    <property type="match status" value="1"/>
</dbReference>
<evidence type="ECO:0000313" key="7">
    <source>
        <dbReference type="EMBL" id="KUG05010.1"/>
    </source>
</evidence>
<dbReference type="EC" id="2.5.1.1" evidence="7"/>
<dbReference type="InterPro" id="IPR053378">
    <property type="entry name" value="Prenyl_diphosphate_synthase"/>
</dbReference>
<evidence type="ECO:0000256" key="6">
    <source>
        <dbReference type="ARBA" id="ARBA00023229"/>
    </source>
</evidence>
<dbReference type="InterPro" id="IPR000092">
    <property type="entry name" value="Polyprenyl_synt"/>
</dbReference>
<dbReference type="Pfam" id="PF00348">
    <property type="entry name" value="polyprenyl_synt"/>
    <property type="match status" value="1"/>
</dbReference>
<evidence type="ECO:0000256" key="1">
    <source>
        <dbReference type="ARBA" id="ARBA00001946"/>
    </source>
</evidence>
<sequence length="301" mass="32856">MISDPKEFLDEIKLRKKYVDDCLEKCLSESSTYPTLIHQAMRYAVFNGGKRLRPIMVFEGAVLGGARKEDVIPAACAIELIHSYSLVHDDLPAMDDDDLRRGKPTCHIVYGEANAILTGDALLTAAFELLAGSIQISALKPENLLRVIGEIAAAAGSRGMIGGQVLDLQSEGINIDYETLRKLHRLKTGELFRAALKTGAILSGMSEAGLSALDNYADNFGLAFQITDDILDIEGCEDMTGKPVGSDEKNQKTTYPSLLGIEKSCQLAREAVKACQENLSCFGEEANFLRNLAFYTLIRKS</sequence>
<comment type="similarity">
    <text evidence="2">Belongs to the FPP/GGPP synthase family.</text>
</comment>
<evidence type="ECO:0000256" key="5">
    <source>
        <dbReference type="ARBA" id="ARBA00022842"/>
    </source>
</evidence>
<dbReference type="PANTHER" id="PTHR43281:SF1">
    <property type="entry name" value="FARNESYL DIPHOSPHATE SYNTHASE"/>
    <property type="match status" value="1"/>
</dbReference>
<dbReference type="EMBL" id="LNQE01001831">
    <property type="protein sequence ID" value="KUG05010.1"/>
    <property type="molecule type" value="Genomic_DNA"/>
</dbReference>
<dbReference type="GO" id="GO:0005737">
    <property type="term" value="C:cytoplasm"/>
    <property type="evidence" value="ECO:0007669"/>
    <property type="project" value="UniProtKB-ARBA"/>
</dbReference>
<dbReference type="SFLD" id="SFLDS00005">
    <property type="entry name" value="Isoprenoid_Synthase_Type_I"/>
    <property type="match status" value="1"/>
</dbReference>
<evidence type="ECO:0000256" key="4">
    <source>
        <dbReference type="ARBA" id="ARBA00022723"/>
    </source>
</evidence>
<dbReference type="FunFam" id="1.10.600.10:FF:000001">
    <property type="entry name" value="Geranylgeranyl diphosphate synthase"/>
    <property type="match status" value="1"/>
</dbReference>
<dbReference type="EC" id="2.5.1.29" evidence="7"/>
<keyword evidence="6" id="KW-0414">Isoprene biosynthesis</keyword>
<dbReference type="PROSITE" id="PS00723">
    <property type="entry name" value="POLYPRENYL_SYNTHASE_1"/>
    <property type="match status" value="1"/>
</dbReference>
<organism evidence="7">
    <name type="scientific">hydrocarbon metagenome</name>
    <dbReference type="NCBI Taxonomy" id="938273"/>
    <lineage>
        <taxon>unclassified sequences</taxon>
        <taxon>metagenomes</taxon>
        <taxon>ecological metagenomes</taxon>
    </lineage>
</organism>
<dbReference type="GO" id="GO:0008299">
    <property type="term" value="P:isoprenoid biosynthetic process"/>
    <property type="evidence" value="ECO:0007669"/>
    <property type="project" value="UniProtKB-KW"/>
</dbReference>
<dbReference type="PANTHER" id="PTHR43281">
    <property type="entry name" value="FARNESYL DIPHOSPHATE SYNTHASE"/>
    <property type="match status" value="1"/>
</dbReference>
<protein>
    <submittedName>
        <fullName evidence="7">Octaprenyl-diphosphate synthase</fullName>
        <ecNumber evidence="7">2.5.1.1</ecNumber>
        <ecNumber evidence="7">2.5.1.10</ecNumber>
        <ecNumber evidence="7">2.5.1.29</ecNumber>
    </submittedName>
</protein>
<accession>A0A0W8E8S0</accession>
<comment type="caution">
    <text evidence="7">The sequence shown here is derived from an EMBL/GenBank/DDBJ whole genome shotgun (WGS) entry which is preliminary data.</text>
</comment>
<keyword evidence="4" id="KW-0479">Metal-binding</keyword>
<comment type="cofactor">
    <cofactor evidence="1">
        <name>Mg(2+)</name>
        <dbReference type="ChEBI" id="CHEBI:18420"/>
    </cofactor>
</comment>
<name>A0A0W8E8S0_9ZZZZ</name>
<dbReference type="InterPro" id="IPR033749">
    <property type="entry name" value="Polyprenyl_synt_CS"/>
</dbReference>
<reference evidence="7" key="1">
    <citation type="journal article" date="2015" name="Proc. Natl. Acad. Sci. U.S.A.">
        <title>Networks of energetic and metabolic interactions define dynamics in microbial communities.</title>
        <authorList>
            <person name="Embree M."/>
            <person name="Liu J.K."/>
            <person name="Al-Bassam M.M."/>
            <person name="Zengler K."/>
        </authorList>
    </citation>
    <scope>NUCLEOTIDE SEQUENCE</scope>
</reference>
<dbReference type="NCBIfam" id="NF045485">
    <property type="entry name" value="FPPsyn"/>
    <property type="match status" value="1"/>
</dbReference>
<dbReference type="GO" id="GO:0046872">
    <property type="term" value="F:metal ion binding"/>
    <property type="evidence" value="ECO:0007669"/>
    <property type="project" value="UniProtKB-KW"/>
</dbReference>
<dbReference type="SFLD" id="SFLDG01017">
    <property type="entry name" value="Polyprenyl_Transferase_Like"/>
    <property type="match status" value="1"/>
</dbReference>
<proteinExistence type="inferred from homology"/>
<dbReference type="InterPro" id="IPR008949">
    <property type="entry name" value="Isoprenoid_synthase_dom_sf"/>
</dbReference>